<evidence type="ECO:0000256" key="14">
    <source>
        <dbReference type="RuleBase" id="RU365016"/>
    </source>
</evidence>
<dbReference type="InterPro" id="IPR016156">
    <property type="entry name" value="FAD/NAD-linked_Rdtase_dimer_sf"/>
</dbReference>
<evidence type="ECO:0000256" key="11">
    <source>
        <dbReference type="PIRSR" id="PIRSR000350-3"/>
    </source>
</evidence>
<accession>A0A553NQU5</accession>
<dbReference type="NCBIfam" id="NF004776">
    <property type="entry name" value="PRK06116.1"/>
    <property type="match status" value="1"/>
</dbReference>
<dbReference type="FunFam" id="3.30.390.30:FF:000003">
    <property type="entry name" value="Glutathione reductase"/>
    <property type="match status" value="1"/>
</dbReference>
<dbReference type="Gene3D" id="3.30.390.30">
    <property type="match status" value="1"/>
</dbReference>
<feature type="binding site" evidence="11">
    <location>
        <begin position="181"/>
        <end position="188"/>
    </location>
    <ligand>
        <name>NAD(+)</name>
        <dbReference type="ChEBI" id="CHEBI:57540"/>
    </ligand>
</feature>
<evidence type="ECO:0000256" key="5">
    <source>
        <dbReference type="ARBA" id="ARBA00022827"/>
    </source>
</evidence>
<dbReference type="GO" id="GO:0034599">
    <property type="term" value="P:cellular response to oxidative stress"/>
    <property type="evidence" value="ECO:0007669"/>
    <property type="project" value="TreeGrafter"/>
</dbReference>
<protein>
    <recommendedName>
        <fullName evidence="14">Glutathione reductase</fullName>
        <ecNumber evidence="14">1.8.1.7</ecNumber>
    </recommendedName>
</protein>
<dbReference type="Pfam" id="PF02852">
    <property type="entry name" value="Pyr_redox_dim"/>
    <property type="match status" value="1"/>
</dbReference>
<dbReference type="OrthoDB" id="5956163at2759"/>
<organism evidence="17 18">
    <name type="scientific">Tigriopus californicus</name>
    <name type="common">Marine copepod</name>
    <dbReference type="NCBI Taxonomy" id="6832"/>
    <lineage>
        <taxon>Eukaryota</taxon>
        <taxon>Metazoa</taxon>
        <taxon>Ecdysozoa</taxon>
        <taxon>Arthropoda</taxon>
        <taxon>Crustacea</taxon>
        <taxon>Multicrustacea</taxon>
        <taxon>Hexanauplia</taxon>
        <taxon>Copepoda</taxon>
        <taxon>Harpacticoida</taxon>
        <taxon>Harpacticidae</taxon>
        <taxon>Tigriopus</taxon>
    </lineage>
</organism>
<evidence type="ECO:0000256" key="2">
    <source>
        <dbReference type="ARBA" id="ARBA00007532"/>
    </source>
</evidence>
<evidence type="ECO:0000256" key="7">
    <source>
        <dbReference type="ARBA" id="ARBA00023002"/>
    </source>
</evidence>
<keyword evidence="6 14" id="KW-0521">NADP</keyword>
<dbReference type="EMBL" id="VCGU01000011">
    <property type="protein sequence ID" value="TRY67813.1"/>
    <property type="molecule type" value="Genomic_DNA"/>
</dbReference>
<dbReference type="InterPro" id="IPR023753">
    <property type="entry name" value="FAD/NAD-binding_dom"/>
</dbReference>
<evidence type="ECO:0000256" key="8">
    <source>
        <dbReference type="ARBA" id="ARBA00023157"/>
    </source>
</evidence>
<evidence type="ECO:0000256" key="9">
    <source>
        <dbReference type="ARBA" id="ARBA00023284"/>
    </source>
</evidence>
<dbReference type="InterPro" id="IPR006322">
    <property type="entry name" value="Glutathione_Rdtase_euk/bac"/>
</dbReference>
<keyword evidence="7 13" id="KW-0560">Oxidoreductase</keyword>
<dbReference type="InterPro" id="IPR001100">
    <property type="entry name" value="Pyr_nuc-diS_OxRdtase"/>
</dbReference>
<dbReference type="GO" id="GO:0005739">
    <property type="term" value="C:mitochondrion"/>
    <property type="evidence" value="ECO:0007669"/>
    <property type="project" value="TreeGrafter"/>
</dbReference>
<dbReference type="PANTHER" id="PTHR42737:SF2">
    <property type="entry name" value="GLUTATHIONE REDUCTASE"/>
    <property type="match status" value="1"/>
</dbReference>
<dbReference type="PANTHER" id="PTHR42737">
    <property type="entry name" value="GLUTATHIONE REDUCTASE"/>
    <property type="match status" value="1"/>
</dbReference>
<evidence type="ECO:0000313" key="17">
    <source>
        <dbReference type="EMBL" id="TRY67813.1"/>
    </source>
</evidence>
<proteinExistence type="inferred from homology"/>
<evidence type="ECO:0000256" key="13">
    <source>
        <dbReference type="RuleBase" id="RU003691"/>
    </source>
</evidence>
<dbReference type="PIRSF" id="PIRSF000350">
    <property type="entry name" value="Mercury_reductase_MerA"/>
    <property type="match status" value="1"/>
</dbReference>
<dbReference type="PROSITE" id="PS00076">
    <property type="entry name" value="PYRIDINE_REDOX_1"/>
    <property type="match status" value="1"/>
</dbReference>
<dbReference type="InterPro" id="IPR012999">
    <property type="entry name" value="Pyr_OxRdtase_I_AS"/>
</dbReference>
<dbReference type="STRING" id="6832.A0A553NQU5"/>
<keyword evidence="18" id="KW-1185">Reference proteome</keyword>
<evidence type="ECO:0000256" key="12">
    <source>
        <dbReference type="PIRSR" id="PIRSR000350-4"/>
    </source>
</evidence>
<keyword evidence="11" id="KW-0547">Nucleotide-binding</keyword>
<feature type="binding site" evidence="11">
    <location>
        <position position="310"/>
    </location>
    <ligand>
        <name>FAD</name>
        <dbReference type="ChEBI" id="CHEBI:57692"/>
    </ligand>
</feature>
<dbReference type="SUPFAM" id="SSF51905">
    <property type="entry name" value="FAD/NAD(P)-binding domain"/>
    <property type="match status" value="1"/>
</dbReference>
<dbReference type="GO" id="GO:0004362">
    <property type="term" value="F:glutathione-disulfide reductase (NADPH) activity"/>
    <property type="evidence" value="ECO:0007669"/>
    <property type="project" value="UniProtKB-EC"/>
</dbReference>
<dbReference type="GO" id="GO:0050660">
    <property type="term" value="F:flavin adenine dinucleotide binding"/>
    <property type="evidence" value="ECO:0007669"/>
    <property type="project" value="InterPro"/>
</dbReference>
<keyword evidence="5 11" id="KW-0274">FAD</keyword>
<gene>
    <name evidence="17" type="ORF">TCAL_03482</name>
</gene>
<feature type="domain" description="Pyridine nucleotide-disulphide oxidoreductase dimerisation" evidence="15">
    <location>
        <begin position="347"/>
        <end position="457"/>
    </location>
</feature>
<dbReference type="AlphaFoldDB" id="A0A553NQU5"/>
<evidence type="ECO:0000313" key="18">
    <source>
        <dbReference type="Proteomes" id="UP000318571"/>
    </source>
</evidence>
<feature type="binding site" evidence="11">
    <location>
        <position position="269"/>
    </location>
    <ligand>
        <name>NAD(+)</name>
        <dbReference type="ChEBI" id="CHEBI:57540"/>
    </ligand>
</feature>
<evidence type="ECO:0000259" key="15">
    <source>
        <dbReference type="Pfam" id="PF02852"/>
    </source>
</evidence>
<evidence type="ECO:0000259" key="16">
    <source>
        <dbReference type="Pfam" id="PF07992"/>
    </source>
</evidence>
<name>A0A553NQU5_TIGCA</name>
<comment type="subcellular location">
    <subcellularLocation>
        <location evidence="1 14">Cytoplasm</location>
    </subcellularLocation>
</comment>
<dbReference type="FunFam" id="3.50.50.60:FF:000141">
    <property type="entry name" value="Glutathione reductase"/>
    <property type="match status" value="1"/>
</dbReference>
<dbReference type="InterPro" id="IPR046952">
    <property type="entry name" value="GSHR/TRXR-like"/>
</dbReference>
<feature type="domain" description="FAD/NAD(P)-binding" evidence="16">
    <location>
        <begin position="11"/>
        <end position="325"/>
    </location>
</feature>
<dbReference type="NCBIfam" id="TIGR01421">
    <property type="entry name" value="gluta_reduc_1"/>
    <property type="match status" value="1"/>
</dbReference>
<dbReference type="InterPro" id="IPR036188">
    <property type="entry name" value="FAD/NAD-bd_sf"/>
</dbReference>
<comment type="caution">
    <text evidence="17">The sequence shown here is derived from an EMBL/GenBank/DDBJ whole genome shotgun (WGS) entry which is preliminary data.</text>
</comment>
<dbReference type="PRINTS" id="PR00368">
    <property type="entry name" value="FADPNR"/>
</dbReference>
<feature type="binding site" evidence="11">
    <location>
        <position position="57"/>
    </location>
    <ligand>
        <name>FAD</name>
        <dbReference type="ChEBI" id="CHEBI:57692"/>
    </ligand>
</feature>
<keyword evidence="3 14" id="KW-0963">Cytoplasm</keyword>
<dbReference type="SUPFAM" id="SSF55424">
    <property type="entry name" value="FAD/NAD-linked reductases, dimerisation (C-terminal) domain"/>
    <property type="match status" value="1"/>
</dbReference>
<dbReference type="Pfam" id="PF07992">
    <property type="entry name" value="Pyr_redox_2"/>
    <property type="match status" value="1"/>
</dbReference>
<reference evidence="17 18" key="1">
    <citation type="journal article" date="2018" name="Nat. Ecol. Evol.">
        <title>Genomic signatures of mitonuclear coevolution across populations of Tigriopus californicus.</title>
        <authorList>
            <person name="Barreto F.S."/>
            <person name="Watson E.T."/>
            <person name="Lima T.G."/>
            <person name="Willett C.S."/>
            <person name="Edmands S."/>
            <person name="Li W."/>
            <person name="Burton R.S."/>
        </authorList>
    </citation>
    <scope>NUCLEOTIDE SEQUENCE [LARGE SCALE GENOMIC DNA]</scope>
    <source>
        <strain evidence="17 18">San Diego</strain>
    </source>
</reference>
<comment type="similarity">
    <text evidence="2 13">Belongs to the class-I pyridine nucleotide-disulfide oxidoreductase family.</text>
</comment>
<keyword evidence="4 13" id="KW-0285">Flavoprotein</keyword>
<evidence type="ECO:0000256" key="10">
    <source>
        <dbReference type="PIRSR" id="PIRSR000350-2"/>
    </source>
</evidence>
<comment type="catalytic activity">
    <reaction evidence="14">
        <text>2 glutathione + NADP(+) = glutathione disulfide + NADPH + H(+)</text>
        <dbReference type="Rhea" id="RHEA:11740"/>
        <dbReference type="ChEBI" id="CHEBI:15378"/>
        <dbReference type="ChEBI" id="CHEBI:57783"/>
        <dbReference type="ChEBI" id="CHEBI:57925"/>
        <dbReference type="ChEBI" id="CHEBI:58297"/>
        <dbReference type="ChEBI" id="CHEBI:58349"/>
        <dbReference type="EC" id="1.8.1.7"/>
    </reaction>
</comment>
<comment type="function">
    <text evidence="14">Catalyzes the reduction of glutathione disulfide (GSSG) to reduced glutathione (GSH). Constitutes the major mechanism to maintain a high GSH:GSSG ratio in the cytosol.</text>
</comment>
<feature type="active site" description="Proton acceptor" evidence="10">
    <location>
        <position position="447"/>
    </location>
</feature>
<keyword evidence="11" id="KW-0520">NAD</keyword>
<keyword evidence="9 13" id="KW-0676">Redox-active center</keyword>
<dbReference type="GO" id="GO:0005829">
    <property type="term" value="C:cytosol"/>
    <property type="evidence" value="ECO:0007669"/>
    <property type="project" value="TreeGrafter"/>
</dbReference>
<dbReference type="EC" id="1.8.1.7" evidence="14"/>
<evidence type="ECO:0000256" key="1">
    <source>
        <dbReference type="ARBA" id="ARBA00004496"/>
    </source>
</evidence>
<dbReference type="Gene3D" id="3.50.50.60">
    <property type="entry name" value="FAD/NAD(P)-binding domain"/>
    <property type="match status" value="2"/>
</dbReference>
<dbReference type="OMA" id="MSKHYDY"/>
<dbReference type="Proteomes" id="UP000318571">
    <property type="component" value="Chromosome 4"/>
</dbReference>
<feature type="disulfide bond" description="Redox-active" evidence="12">
    <location>
        <begin position="48"/>
        <end position="53"/>
    </location>
</feature>
<dbReference type="PRINTS" id="PR00411">
    <property type="entry name" value="PNDRDTASEI"/>
</dbReference>
<evidence type="ECO:0000256" key="3">
    <source>
        <dbReference type="ARBA" id="ARBA00022490"/>
    </source>
</evidence>
<dbReference type="GO" id="GO:0006749">
    <property type="term" value="P:glutathione metabolic process"/>
    <property type="evidence" value="ECO:0007669"/>
    <property type="project" value="InterPro"/>
</dbReference>
<comment type="cofactor">
    <cofactor evidence="11">
        <name>FAD</name>
        <dbReference type="ChEBI" id="CHEBI:57692"/>
    </cofactor>
    <text evidence="11">Binds 1 FAD per subunit.</text>
</comment>
<evidence type="ECO:0000256" key="6">
    <source>
        <dbReference type="ARBA" id="ARBA00022857"/>
    </source>
</evidence>
<dbReference type="InterPro" id="IPR004099">
    <property type="entry name" value="Pyr_nucl-diS_OxRdtase_dimer"/>
</dbReference>
<keyword evidence="8" id="KW-1015">Disulfide bond</keyword>
<dbReference type="GO" id="GO:0045454">
    <property type="term" value="P:cell redox homeostasis"/>
    <property type="evidence" value="ECO:0007669"/>
    <property type="project" value="InterPro"/>
</dbReference>
<evidence type="ECO:0000256" key="4">
    <source>
        <dbReference type="ARBA" id="ARBA00022630"/>
    </source>
</evidence>
<feature type="binding site" evidence="11">
    <location>
        <position position="122"/>
    </location>
    <ligand>
        <name>FAD</name>
        <dbReference type="ChEBI" id="CHEBI:57692"/>
    </ligand>
</feature>
<dbReference type="GO" id="GO:0050661">
    <property type="term" value="F:NADP binding"/>
    <property type="evidence" value="ECO:0007669"/>
    <property type="project" value="InterPro"/>
</dbReference>
<sequence>MPPIGVTKHFNYLVLGGGSGGIASARRAAEFTNISVGLIEKTRLGGTCVNVGCVPKKIMFQAAHFCEEVKDMTDYGLNFEGPFKGFDWGNLKPKRDAYIQKLNGIYGSNLDKSKVELITGTGRIIGDRKVQVDGSIYSADHLLIAVGGYPIWPQIPGAENGITSDGFFELETLPKKTVVVGAGYIAVEMAGILNALGSEVHFLIRHDKVLRNFDEMLSNSVTEELEHSGITMVKNANVKAVKGSKPNLTIETEEGHLIDGVDCLLWAIGRAPATKDLGLDNSNIKMDKKGHVTVDEFQNTTSPNTYSVGDVAGKFLLTPVAIAAGRKLAHRLFDQGQEGLKLDYENIPTVVFSHPPIGTIGLTQAEAEAKFGNDQIKIYQSKFTALYHSMTDRKQMTNMKLVCAGPEEKVVGLHMIGRACDEMLQGFGVAIKMGATKKDFDSVVAIHPTSSEELVTMR</sequence>